<organism evidence="2 3">
    <name type="scientific">Sinanodonta woodiana</name>
    <name type="common">Chinese pond mussel</name>
    <name type="synonym">Anodonta woodiana</name>
    <dbReference type="NCBI Taxonomy" id="1069815"/>
    <lineage>
        <taxon>Eukaryota</taxon>
        <taxon>Metazoa</taxon>
        <taxon>Spiralia</taxon>
        <taxon>Lophotrochozoa</taxon>
        <taxon>Mollusca</taxon>
        <taxon>Bivalvia</taxon>
        <taxon>Autobranchia</taxon>
        <taxon>Heteroconchia</taxon>
        <taxon>Palaeoheterodonta</taxon>
        <taxon>Unionida</taxon>
        <taxon>Unionoidea</taxon>
        <taxon>Unionidae</taxon>
        <taxon>Unioninae</taxon>
        <taxon>Sinanodonta</taxon>
    </lineage>
</organism>
<accession>A0ABD3UXX4</accession>
<comment type="caution">
    <text evidence="2">The sequence shown here is derived from an EMBL/GenBank/DDBJ whole genome shotgun (WGS) entry which is preliminary data.</text>
</comment>
<dbReference type="Proteomes" id="UP001634394">
    <property type="component" value="Unassembled WGS sequence"/>
</dbReference>
<dbReference type="EMBL" id="JBJQND010000014">
    <property type="protein sequence ID" value="KAL3854255.1"/>
    <property type="molecule type" value="Genomic_DNA"/>
</dbReference>
<keyword evidence="3" id="KW-1185">Reference proteome</keyword>
<sequence>MLNNVTDKILPWGTPISCWCISERVEPTRTLNSLSERKLEIKEGRRTDLQIDTRVCARSYKVCTNRENGLTSILYIVRAEMNTVTYKCEFGAGQGPSAHCKHVTVLYASHRFLQDGIFLSDLSWTRSDHFRNVCLNYNGSIKMTVRHLIPPVNIPALNEDHQNTSQTMEEHFLEKDNCQRRG</sequence>
<dbReference type="EMBL" id="JBJQND010000014">
    <property type="protein sequence ID" value="KAL3854301.1"/>
    <property type="molecule type" value="Genomic_DNA"/>
</dbReference>
<dbReference type="AlphaFoldDB" id="A0ABD3UXX4"/>
<name>A0ABD3UXX4_SINWO</name>
<evidence type="ECO:0000313" key="2">
    <source>
        <dbReference type="EMBL" id="KAL3854301.1"/>
    </source>
</evidence>
<evidence type="ECO:0000313" key="1">
    <source>
        <dbReference type="EMBL" id="KAL3854255.1"/>
    </source>
</evidence>
<evidence type="ECO:0000313" key="3">
    <source>
        <dbReference type="Proteomes" id="UP001634394"/>
    </source>
</evidence>
<reference evidence="2 3" key="1">
    <citation type="submission" date="2024-11" db="EMBL/GenBank/DDBJ databases">
        <title>Chromosome-level genome assembly of the freshwater bivalve Anodonta woodiana.</title>
        <authorList>
            <person name="Chen X."/>
        </authorList>
    </citation>
    <scope>NUCLEOTIDE SEQUENCE [LARGE SCALE GENOMIC DNA]</scope>
    <source>
        <strain evidence="2">MN2024</strain>
        <tissue evidence="2">Gills</tissue>
    </source>
</reference>
<proteinExistence type="predicted"/>
<protein>
    <recommendedName>
        <fullName evidence="4">SWIM-type domain-containing protein</fullName>
    </recommendedName>
</protein>
<gene>
    <name evidence="1" type="ORF">ACJMK2_013529</name>
    <name evidence="2" type="ORF">ACJMK2_013575</name>
</gene>
<evidence type="ECO:0008006" key="4">
    <source>
        <dbReference type="Google" id="ProtNLM"/>
    </source>
</evidence>